<feature type="domain" description="Response regulatory" evidence="5">
    <location>
        <begin position="3"/>
        <end position="116"/>
    </location>
</feature>
<evidence type="ECO:0000259" key="4">
    <source>
        <dbReference type="PROSITE" id="PS50043"/>
    </source>
</evidence>
<dbReference type="Gene3D" id="3.40.50.2300">
    <property type="match status" value="1"/>
</dbReference>
<dbReference type="Pfam" id="PF00072">
    <property type="entry name" value="Response_reg"/>
    <property type="match status" value="1"/>
</dbReference>
<dbReference type="SMART" id="SM00421">
    <property type="entry name" value="HTH_LUXR"/>
    <property type="match status" value="1"/>
</dbReference>
<dbReference type="SUPFAM" id="SSF52172">
    <property type="entry name" value="CheY-like"/>
    <property type="match status" value="1"/>
</dbReference>
<dbReference type="PRINTS" id="PR00038">
    <property type="entry name" value="HTHLUXR"/>
</dbReference>
<keyword evidence="1 3" id="KW-0597">Phosphoprotein</keyword>
<feature type="modified residue" description="4-aspartylphosphate" evidence="3">
    <location>
        <position position="54"/>
    </location>
</feature>
<dbReference type="InterPro" id="IPR000792">
    <property type="entry name" value="Tscrpt_reg_LuxR_C"/>
</dbReference>
<evidence type="ECO:0000313" key="7">
    <source>
        <dbReference type="Proteomes" id="UP001225598"/>
    </source>
</evidence>
<name>A0ABY8VFI0_9CORY</name>
<dbReference type="CDD" id="cd06170">
    <property type="entry name" value="LuxR_C_like"/>
    <property type="match status" value="1"/>
</dbReference>
<dbReference type="InterPro" id="IPR001789">
    <property type="entry name" value="Sig_transdc_resp-reg_receiver"/>
</dbReference>
<evidence type="ECO:0000256" key="1">
    <source>
        <dbReference type="ARBA" id="ARBA00022553"/>
    </source>
</evidence>
<dbReference type="SMART" id="SM00448">
    <property type="entry name" value="REC"/>
    <property type="match status" value="1"/>
</dbReference>
<dbReference type="Proteomes" id="UP001225598">
    <property type="component" value="Chromosome"/>
</dbReference>
<dbReference type="PANTHER" id="PTHR43214">
    <property type="entry name" value="TWO-COMPONENT RESPONSE REGULATOR"/>
    <property type="match status" value="1"/>
</dbReference>
<sequence>MIKAVLIDDHEMLLRGLSLLFETIEGIDIVATTTDGAEALTLAHSVNADIVITDAAMPGTDGLGVVKLCANTIPVLVLTTFDDARLVRTMIEAGAAGYILKDVAPDELANAIRAAASDGLVLDPRIARHAHSSKSEQSELAIRTRAERGIAELVAEGLNNREIAAALFLAEGTVKNHVSALLRKLGARDRTVLALRLAKSLSTQPGN</sequence>
<dbReference type="SUPFAM" id="SSF46894">
    <property type="entry name" value="C-terminal effector domain of the bipartite response regulators"/>
    <property type="match status" value="1"/>
</dbReference>
<keyword evidence="2" id="KW-0238">DNA-binding</keyword>
<dbReference type="Pfam" id="PF00196">
    <property type="entry name" value="GerE"/>
    <property type="match status" value="1"/>
</dbReference>
<proteinExistence type="predicted"/>
<dbReference type="CDD" id="cd17535">
    <property type="entry name" value="REC_NarL-like"/>
    <property type="match status" value="1"/>
</dbReference>
<dbReference type="InterPro" id="IPR011006">
    <property type="entry name" value="CheY-like_superfamily"/>
</dbReference>
<dbReference type="InterPro" id="IPR058245">
    <property type="entry name" value="NreC/VraR/RcsB-like_REC"/>
</dbReference>
<dbReference type="EMBL" id="CP126969">
    <property type="protein sequence ID" value="WIM68411.1"/>
    <property type="molecule type" value="Genomic_DNA"/>
</dbReference>
<evidence type="ECO:0000313" key="6">
    <source>
        <dbReference type="EMBL" id="WIM68411.1"/>
    </source>
</evidence>
<dbReference type="InterPro" id="IPR039420">
    <property type="entry name" value="WalR-like"/>
</dbReference>
<keyword evidence="7" id="KW-1185">Reference proteome</keyword>
<dbReference type="PROSITE" id="PS00622">
    <property type="entry name" value="HTH_LUXR_1"/>
    <property type="match status" value="1"/>
</dbReference>
<evidence type="ECO:0000256" key="3">
    <source>
        <dbReference type="PROSITE-ProRule" id="PRU00169"/>
    </source>
</evidence>
<organism evidence="6 7">
    <name type="scientific">Corynebacterium breve</name>
    <dbReference type="NCBI Taxonomy" id="3049799"/>
    <lineage>
        <taxon>Bacteria</taxon>
        <taxon>Bacillati</taxon>
        <taxon>Actinomycetota</taxon>
        <taxon>Actinomycetes</taxon>
        <taxon>Mycobacteriales</taxon>
        <taxon>Corynebacteriaceae</taxon>
        <taxon>Corynebacterium</taxon>
    </lineage>
</organism>
<dbReference type="RefSeq" id="WP_284825929.1">
    <property type="nucleotide sequence ID" value="NZ_CP126969.1"/>
</dbReference>
<accession>A0ABY8VFI0</accession>
<evidence type="ECO:0000259" key="5">
    <source>
        <dbReference type="PROSITE" id="PS50110"/>
    </source>
</evidence>
<feature type="domain" description="HTH luxR-type" evidence="4">
    <location>
        <begin position="136"/>
        <end position="201"/>
    </location>
</feature>
<reference evidence="6 7" key="1">
    <citation type="submission" date="2023-05" db="EMBL/GenBank/DDBJ databases">
        <title>Corynebacterium suedekumii sp. nov. and Corynebacterium breve sp. nov. isolated from raw cow's milk.</title>
        <authorList>
            <person name="Baer M.K."/>
            <person name="Mehl L."/>
            <person name="Hellmuth R."/>
            <person name="Marke G."/>
            <person name="Lipski A."/>
        </authorList>
    </citation>
    <scope>NUCLEOTIDE SEQUENCE [LARGE SCALE GENOMIC DNA]</scope>
    <source>
        <strain evidence="6 7">R4</strain>
    </source>
</reference>
<evidence type="ECO:0000256" key="2">
    <source>
        <dbReference type="ARBA" id="ARBA00023125"/>
    </source>
</evidence>
<dbReference type="PROSITE" id="PS50043">
    <property type="entry name" value="HTH_LUXR_2"/>
    <property type="match status" value="1"/>
</dbReference>
<dbReference type="InterPro" id="IPR016032">
    <property type="entry name" value="Sig_transdc_resp-reg_C-effctor"/>
</dbReference>
<dbReference type="PROSITE" id="PS50110">
    <property type="entry name" value="RESPONSE_REGULATORY"/>
    <property type="match status" value="1"/>
</dbReference>
<gene>
    <name evidence="6" type="ORF">QP027_03165</name>
</gene>
<protein>
    <submittedName>
        <fullName evidence="6">Response regulator transcription factor</fullName>
    </submittedName>
</protein>